<dbReference type="EMBL" id="DXEM01000032">
    <property type="protein sequence ID" value="HIX68471.1"/>
    <property type="molecule type" value="Genomic_DNA"/>
</dbReference>
<dbReference type="GO" id="GO:1990238">
    <property type="term" value="F:double-stranded DNA endonuclease activity"/>
    <property type="evidence" value="ECO:0007669"/>
    <property type="project" value="TreeGrafter"/>
</dbReference>
<reference evidence="2" key="1">
    <citation type="journal article" date="2021" name="PeerJ">
        <title>Extensive microbial diversity within the chicken gut microbiome revealed by metagenomics and culture.</title>
        <authorList>
            <person name="Gilroy R."/>
            <person name="Ravi A."/>
            <person name="Getino M."/>
            <person name="Pursley I."/>
            <person name="Horton D.L."/>
            <person name="Alikhan N.F."/>
            <person name="Baker D."/>
            <person name="Gharbi K."/>
            <person name="Hall N."/>
            <person name="Watson M."/>
            <person name="Adriaenssens E.M."/>
            <person name="Foster-Nyarko E."/>
            <person name="Jarju S."/>
            <person name="Secka A."/>
            <person name="Antonio M."/>
            <person name="Oren A."/>
            <person name="Chaudhuri R.R."/>
            <person name="La Ragione R."/>
            <person name="Hildebrand F."/>
            <person name="Pallen M.J."/>
        </authorList>
    </citation>
    <scope>NUCLEOTIDE SEQUENCE</scope>
    <source>
        <strain evidence="2">CHK191-13928</strain>
    </source>
</reference>
<proteinExistence type="predicted"/>
<gene>
    <name evidence="2" type="ORF">H9735_10195</name>
</gene>
<dbReference type="Proteomes" id="UP000886721">
    <property type="component" value="Unassembled WGS sequence"/>
</dbReference>
<dbReference type="GO" id="GO:0006310">
    <property type="term" value="P:DNA recombination"/>
    <property type="evidence" value="ECO:0007669"/>
    <property type="project" value="TreeGrafter"/>
</dbReference>
<dbReference type="InterPro" id="IPR051699">
    <property type="entry name" value="Rpn/YhgA-like_nuclease"/>
</dbReference>
<protein>
    <submittedName>
        <fullName evidence="2">Rpn family recombination-promoting nuclease/putative transposase</fullName>
    </submittedName>
</protein>
<dbReference type="Pfam" id="PF04754">
    <property type="entry name" value="Transposase_31"/>
    <property type="match status" value="1"/>
</dbReference>
<feature type="domain" description="Transposase (putative) YhgA-like" evidence="1">
    <location>
        <begin position="70"/>
        <end position="197"/>
    </location>
</feature>
<sequence length="289" mass="33304">MGQKDAAEKILEDYQDVFADILNVLVFQGKQVVKPEELCETKVLSHYKAEDGKLHEQERDVAKFWKKGGIIFSLCGLENQTVIDPDMPLRVIGYDGAAYRGQLLTKGKEAQRYPVMTLVLYYGKQRWKASKNLKERIHVPKALEGYISDYRVNIFEISYLSEQQISMFRSDFQIVADYFVQVRKNQGYKENKKIIRHVDAMLKFLSVFTGDQDYAKLKLSKNEGGINMCVVLQEAIERGKREGIEFGIREGIEREKREIASGMLRKNISIKDICELTGLSKQQVRALME</sequence>
<dbReference type="PANTHER" id="PTHR34611:SF2">
    <property type="entry name" value="INACTIVE RECOMBINATION-PROMOTING NUCLEASE-LIKE PROTEIN RPNE-RELATED"/>
    <property type="match status" value="1"/>
</dbReference>
<evidence type="ECO:0000313" key="3">
    <source>
        <dbReference type="Proteomes" id="UP000886721"/>
    </source>
</evidence>
<dbReference type="PANTHER" id="PTHR34611">
    <property type="match status" value="1"/>
</dbReference>
<accession>A0A9D2B9Z3</accession>
<comment type="caution">
    <text evidence="2">The sequence shown here is derived from an EMBL/GenBank/DDBJ whole genome shotgun (WGS) entry which is preliminary data.</text>
</comment>
<name>A0A9D2B9Z3_9FIRM</name>
<dbReference type="AlphaFoldDB" id="A0A9D2B9Z3"/>
<evidence type="ECO:0000259" key="1">
    <source>
        <dbReference type="Pfam" id="PF04754"/>
    </source>
</evidence>
<reference evidence="2" key="2">
    <citation type="submission" date="2021-04" db="EMBL/GenBank/DDBJ databases">
        <authorList>
            <person name="Gilroy R."/>
        </authorList>
    </citation>
    <scope>NUCLEOTIDE SEQUENCE</scope>
    <source>
        <strain evidence="2">CHK191-13928</strain>
    </source>
</reference>
<evidence type="ECO:0000313" key="2">
    <source>
        <dbReference type="EMBL" id="HIX68471.1"/>
    </source>
</evidence>
<organism evidence="2 3">
    <name type="scientific">Candidatus Anaerostipes excrementavium</name>
    <dbReference type="NCBI Taxonomy" id="2838463"/>
    <lineage>
        <taxon>Bacteria</taxon>
        <taxon>Bacillati</taxon>
        <taxon>Bacillota</taxon>
        <taxon>Clostridia</taxon>
        <taxon>Lachnospirales</taxon>
        <taxon>Lachnospiraceae</taxon>
        <taxon>Anaerostipes</taxon>
    </lineage>
</organism>
<dbReference type="InterPro" id="IPR006842">
    <property type="entry name" value="Transposase_31"/>
</dbReference>